<dbReference type="GO" id="GO:0006541">
    <property type="term" value="P:glutamine metabolic process"/>
    <property type="evidence" value="ECO:0007669"/>
    <property type="project" value="TreeGrafter"/>
</dbReference>
<evidence type="ECO:0000256" key="5">
    <source>
        <dbReference type="ARBA" id="ARBA00022605"/>
    </source>
</evidence>
<evidence type="ECO:0000256" key="8">
    <source>
        <dbReference type="ARBA" id="ARBA00022741"/>
    </source>
</evidence>
<reference evidence="14" key="1">
    <citation type="submission" date="2013-08" db="EMBL/GenBank/DDBJ databases">
        <authorList>
            <person name="Mendez C."/>
            <person name="Richter M."/>
            <person name="Ferrer M."/>
            <person name="Sanchez J."/>
        </authorList>
    </citation>
    <scope>NUCLEOTIDE SEQUENCE</scope>
</reference>
<dbReference type="InterPro" id="IPR005483">
    <property type="entry name" value="CPSase_dom"/>
</dbReference>
<keyword evidence="10" id="KW-0464">Manganese</keyword>
<dbReference type="InterPro" id="IPR016185">
    <property type="entry name" value="PreATP-grasp_dom_sf"/>
</dbReference>
<evidence type="ECO:0000256" key="11">
    <source>
        <dbReference type="ARBA" id="ARBA00047359"/>
    </source>
</evidence>
<feature type="non-terminal residue" evidence="14">
    <location>
        <position position="1"/>
    </location>
</feature>
<protein>
    <submittedName>
        <fullName evidence="14">Carbamoyl phosphate synthetase, large subunit, ATP-binding domain protein</fullName>
        <ecNumber evidence="14">6.3.4.6</ecNumber>
    </submittedName>
</protein>
<gene>
    <name evidence="14" type="ORF">B1B_02967</name>
</gene>
<proteinExistence type="inferred from homology"/>
<keyword evidence="5" id="KW-0028">Amino-acid biosynthesis</keyword>
<name>T1BZD9_9ZZZZ</name>
<evidence type="ECO:0000256" key="6">
    <source>
        <dbReference type="ARBA" id="ARBA00022723"/>
    </source>
</evidence>
<sequence length="282" mass="31052">EITLERLRDIHDFERFRGVVTCVGSQLAQNLTPLLEMCGIPILGTSPTAIDTAEDRAQFARLLERLRIPQPAWRAFTTEEAASAFADEVGYPILVRPSYVLSGQAMRVIWGRHDLNRFLSEAVRISPEYPVVITKFVEGADEVELDAISDGERVLVAGVLEHVERAGVHSGDAIFCLPPRHTSPEVQAALIDAARRLATTLEIRGPFNVQFLVKDGAYQIIELNLRASRSLPFLAKATGWPLLREAARALLGRPIGRDGIAPLPPGRFGVKVPQFSFLQLSG</sequence>
<evidence type="ECO:0000256" key="9">
    <source>
        <dbReference type="ARBA" id="ARBA00022840"/>
    </source>
</evidence>
<dbReference type="SUPFAM" id="SSF52440">
    <property type="entry name" value="PreATP-grasp domain"/>
    <property type="match status" value="1"/>
</dbReference>
<evidence type="ECO:0000256" key="1">
    <source>
        <dbReference type="ARBA" id="ARBA00005077"/>
    </source>
</evidence>
<dbReference type="GO" id="GO:0004847">
    <property type="term" value="F:urea carboxylase activity"/>
    <property type="evidence" value="ECO:0007669"/>
    <property type="project" value="UniProtKB-EC"/>
</dbReference>
<dbReference type="GO" id="GO:0004088">
    <property type="term" value="F:carbamoyl-phosphate synthase (glutamine-hydrolyzing) activity"/>
    <property type="evidence" value="ECO:0007669"/>
    <property type="project" value="UniProtKB-EC"/>
</dbReference>
<evidence type="ECO:0000256" key="10">
    <source>
        <dbReference type="ARBA" id="ARBA00023211"/>
    </source>
</evidence>
<evidence type="ECO:0000259" key="13">
    <source>
        <dbReference type="PROSITE" id="PS50975"/>
    </source>
</evidence>
<comment type="caution">
    <text evidence="14">The sequence shown here is derived from an EMBL/GenBank/DDBJ whole genome shotgun (WGS) entry which is preliminary data.</text>
</comment>
<dbReference type="PROSITE" id="PS00866">
    <property type="entry name" value="CPSASE_1"/>
    <property type="match status" value="1"/>
</dbReference>
<keyword evidence="8" id="KW-0547">Nucleotide-binding</keyword>
<evidence type="ECO:0000256" key="3">
    <source>
        <dbReference type="ARBA" id="ARBA00022571"/>
    </source>
</evidence>
<dbReference type="EC" id="6.3.4.6" evidence="14"/>
<dbReference type="GO" id="GO:0004087">
    <property type="term" value="F:carbamoyl-phosphate synthase (ammonia) activity"/>
    <property type="evidence" value="ECO:0007669"/>
    <property type="project" value="UniProtKB-EC"/>
</dbReference>
<keyword evidence="4 14" id="KW-0436">Ligase</keyword>
<feature type="non-terminal residue" evidence="14">
    <location>
        <position position="282"/>
    </location>
</feature>
<dbReference type="GO" id="GO:0006526">
    <property type="term" value="P:L-arginine biosynthetic process"/>
    <property type="evidence" value="ECO:0007669"/>
    <property type="project" value="UniProtKB-KW"/>
</dbReference>
<dbReference type="AlphaFoldDB" id="T1BZD9"/>
<reference evidence="14" key="2">
    <citation type="journal article" date="2014" name="ISME J.">
        <title>Microbial stratification in low pH oxic and suboxic macroscopic growths along an acid mine drainage.</title>
        <authorList>
            <person name="Mendez-Garcia C."/>
            <person name="Mesa V."/>
            <person name="Sprenger R.R."/>
            <person name="Richter M."/>
            <person name="Diez M.S."/>
            <person name="Solano J."/>
            <person name="Bargiela R."/>
            <person name="Golyshina O.V."/>
            <person name="Manteca A."/>
            <person name="Ramos J.L."/>
            <person name="Gallego J.R."/>
            <person name="Llorente I."/>
            <person name="Martins Dos Santos V.A."/>
            <person name="Jensen O.N."/>
            <person name="Pelaez A.I."/>
            <person name="Sanchez J."/>
            <person name="Ferrer M."/>
        </authorList>
    </citation>
    <scope>NUCLEOTIDE SEQUENCE</scope>
</reference>
<feature type="domain" description="ATP-grasp" evidence="13">
    <location>
        <begin position="60"/>
        <end position="251"/>
    </location>
</feature>
<evidence type="ECO:0000313" key="14">
    <source>
        <dbReference type="EMBL" id="EQD73918.1"/>
    </source>
</evidence>
<dbReference type="SUPFAM" id="SSF56059">
    <property type="entry name" value="Glutathione synthetase ATP-binding domain-like"/>
    <property type="match status" value="1"/>
</dbReference>
<dbReference type="GO" id="GO:0005524">
    <property type="term" value="F:ATP binding"/>
    <property type="evidence" value="ECO:0007669"/>
    <property type="project" value="UniProtKB-KW"/>
</dbReference>
<dbReference type="PROSITE" id="PS00867">
    <property type="entry name" value="CPSASE_2"/>
    <property type="match status" value="1"/>
</dbReference>
<dbReference type="PANTHER" id="PTHR11405:SF53">
    <property type="entry name" value="CARBAMOYL-PHOSPHATE SYNTHASE [AMMONIA], MITOCHONDRIAL"/>
    <property type="match status" value="1"/>
</dbReference>
<keyword evidence="6" id="KW-0479">Metal-binding</keyword>
<accession>T1BZD9</accession>
<dbReference type="PANTHER" id="PTHR11405">
    <property type="entry name" value="CARBAMOYLTRANSFERASE FAMILY MEMBER"/>
    <property type="match status" value="1"/>
</dbReference>
<keyword evidence="3" id="KW-0055">Arginine biosynthesis</keyword>
<dbReference type="Gene3D" id="3.30.470.20">
    <property type="entry name" value="ATP-grasp fold, B domain"/>
    <property type="match status" value="1"/>
</dbReference>
<dbReference type="GO" id="GO:0046872">
    <property type="term" value="F:metal ion binding"/>
    <property type="evidence" value="ECO:0007669"/>
    <property type="project" value="UniProtKB-KW"/>
</dbReference>
<dbReference type="GO" id="GO:0005737">
    <property type="term" value="C:cytoplasm"/>
    <property type="evidence" value="ECO:0007669"/>
    <property type="project" value="TreeGrafter"/>
</dbReference>
<dbReference type="InterPro" id="IPR005479">
    <property type="entry name" value="CPAse_ATP-bd"/>
</dbReference>
<evidence type="ECO:0000256" key="4">
    <source>
        <dbReference type="ARBA" id="ARBA00022598"/>
    </source>
</evidence>
<comment type="catalytic activity">
    <reaction evidence="12">
        <text>hydrogencarbonate + L-glutamine + 2 ATP + H2O = carbamoyl phosphate + L-glutamate + 2 ADP + phosphate + 2 H(+)</text>
        <dbReference type="Rhea" id="RHEA:18633"/>
        <dbReference type="ChEBI" id="CHEBI:15377"/>
        <dbReference type="ChEBI" id="CHEBI:15378"/>
        <dbReference type="ChEBI" id="CHEBI:17544"/>
        <dbReference type="ChEBI" id="CHEBI:29985"/>
        <dbReference type="ChEBI" id="CHEBI:30616"/>
        <dbReference type="ChEBI" id="CHEBI:43474"/>
        <dbReference type="ChEBI" id="CHEBI:58228"/>
        <dbReference type="ChEBI" id="CHEBI:58359"/>
        <dbReference type="ChEBI" id="CHEBI:456216"/>
        <dbReference type="EC" id="6.3.5.5"/>
    </reaction>
</comment>
<dbReference type="Pfam" id="PF02786">
    <property type="entry name" value="CPSase_L_D2"/>
    <property type="match status" value="1"/>
</dbReference>
<dbReference type="PROSITE" id="PS50975">
    <property type="entry name" value="ATP_GRASP"/>
    <property type="match status" value="1"/>
</dbReference>
<comment type="pathway">
    <text evidence="1">Amino-acid biosynthesis; L-arginine biosynthesis; carbamoyl phosphate from bicarbonate: step 1/1.</text>
</comment>
<keyword evidence="7" id="KW-0677">Repeat</keyword>
<evidence type="ECO:0000256" key="7">
    <source>
        <dbReference type="ARBA" id="ARBA00022737"/>
    </source>
</evidence>
<comment type="similarity">
    <text evidence="2">Belongs to the CarB family.</text>
</comment>
<evidence type="ECO:0000256" key="12">
    <source>
        <dbReference type="ARBA" id="ARBA00048816"/>
    </source>
</evidence>
<keyword evidence="9 14" id="KW-0067">ATP-binding</keyword>
<dbReference type="FunFam" id="3.30.470.20:FF:000026">
    <property type="entry name" value="Carbamoyl-phosphate synthase large chain"/>
    <property type="match status" value="1"/>
</dbReference>
<dbReference type="InterPro" id="IPR011761">
    <property type="entry name" value="ATP-grasp"/>
</dbReference>
<comment type="catalytic activity">
    <reaction evidence="11">
        <text>hydrogencarbonate + NH4(+) + 2 ATP = carbamoyl phosphate + 2 ADP + phosphate + 2 H(+)</text>
        <dbReference type="Rhea" id="RHEA:18029"/>
        <dbReference type="ChEBI" id="CHEBI:15378"/>
        <dbReference type="ChEBI" id="CHEBI:17544"/>
        <dbReference type="ChEBI" id="CHEBI:28938"/>
        <dbReference type="ChEBI" id="CHEBI:30616"/>
        <dbReference type="ChEBI" id="CHEBI:43474"/>
        <dbReference type="ChEBI" id="CHEBI:58228"/>
        <dbReference type="ChEBI" id="CHEBI:456216"/>
        <dbReference type="EC" id="6.3.4.16"/>
    </reaction>
</comment>
<evidence type="ECO:0000256" key="2">
    <source>
        <dbReference type="ARBA" id="ARBA00009799"/>
    </source>
</evidence>
<dbReference type="FunFam" id="3.30.1490.20:FF:000001">
    <property type="entry name" value="Carbamoyl-phosphate synthase large chain"/>
    <property type="match status" value="1"/>
</dbReference>
<dbReference type="PRINTS" id="PR00098">
    <property type="entry name" value="CPSASE"/>
</dbReference>
<dbReference type="EMBL" id="AUZY01001788">
    <property type="protein sequence ID" value="EQD73918.1"/>
    <property type="molecule type" value="Genomic_DNA"/>
</dbReference>
<organism evidence="14">
    <name type="scientific">mine drainage metagenome</name>
    <dbReference type="NCBI Taxonomy" id="410659"/>
    <lineage>
        <taxon>unclassified sequences</taxon>
        <taxon>metagenomes</taxon>
        <taxon>ecological metagenomes</taxon>
    </lineage>
</organism>